<gene>
    <name evidence="2" type="ORF">LOC62_06G007908</name>
</gene>
<organism evidence="2 3">
    <name type="scientific">Vanrija pseudolonga</name>
    <dbReference type="NCBI Taxonomy" id="143232"/>
    <lineage>
        <taxon>Eukaryota</taxon>
        <taxon>Fungi</taxon>
        <taxon>Dikarya</taxon>
        <taxon>Basidiomycota</taxon>
        <taxon>Agaricomycotina</taxon>
        <taxon>Tremellomycetes</taxon>
        <taxon>Trichosporonales</taxon>
        <taxon>Trichosporonaceae</taxon>
        <taxon>Vanrija</taxon>
    </lineage>
</organism>
<evidence type="ECO:0000313" key="2">
    <source>
        <dbReference type="EMBL" id="WOO84385.1"/>
    </source>
</evidence>
<accession>A0AAF0YCV4</accession>
<protein>
    <submittedName>
        <fullName evidence="2">Uncharacterized protein</fullName>
    </submittedName>
</protein>
<evidence type="ECO:0000256" key="1">
    <source>
        <dbReference type="SAM" id="MobiDB-lite"/>
    </source>
</evidence>
<dbReference type="AlphaFoldDB" id="A0AAF0YCV4"/>
<feature type="compositionally biased region" description="Polar residues" evidence="1">
    <location>
        <begin position="13"/>
        <end position="23"/>
    </location>
</feature>
<feature type="region of interest" description="Disordered" evidence="1">
    <location>
        <begin position="1"/>
        <end position="24"/>
    </location>
</feature>
<dbReference type="GeneID" id="87811078"/>
<dbReference type="RefSeq" id="XP_062630411.1">
    <property type="nucleotide sequence ID" value="XM_062774427.1"/>
</dbReference>
<evidence type="ECO:0000313" key="3">
    <source>
        <dbReference type="Proteomes" id="UP000827549"/>
    </source>
</evidence>
<reference evidence="2" key="1">
    <citation type="submission" date="2023-10" db="EMBL/GenBank/DDBJ databases">
        <authorList>
            <person name="Noh H."/>
        </authorList>
    </citation>
    <scope>NUCLEOTIDE SEQUENCE</scope>
    <source>
        <strain evidence="2">DUCC4014</strain>
    </source>
</reference>
<keyword evidence="3" id="KW-1185">Reference proteome</keyword>
<proteinExistence type="predicted"/>
<feature type="compositionally biased region" description="Basic and acidic residues" evidence="1">
    <location>
        <begin position="1"/>
        <end position="10"/>
    </location>
</feature>
<dbReference type="Proteomes" id="UP000827549">
    <property type="component" value="Chromosome 6"/>
</dbReference>
<name>A0AAF0YCV4_9TREE</name>
<dbReference type="EMBL" id="CP086719">
    <property type="protein sequence ID" value="WOO84385.1"/>
    <property type="molecule type" value="Genomic_DNA"/>
</dbReference>
<sequence>MLLHRSDHRASHGNRSGSNSPTTIPRVVSFRIAAQCRRQRGHPRQFQALPHLQDGVIHQPPFINADPHPFPHLHMVTRKAKVGVPRGATGQIRPMDMIGSNLNPHQLDLQTANNMCQSTRTIMRRPPTFTTLDTTPVDRELTTHRRRSLLSPFTLVPRDILRYDPGDAFLRGWNAALAALADREREHPPSGFRETRDGVIREKWNITSARSPGSVTGSFKSVDVTLSAMFAILATPAIFETPVIHATITTLAIPAMVVSSTPA</sequence>